<gene>
    <name evidence="1" type="ordered locus">Runsl_2848</name>
</gene>
<dbReference type="EMBL" id="CP002859">
    <property type="protein sequence ID" value="AEI49236.1"/>
    <property type="molecule type" value="Genomic_DNA"/>
</dbReference>
<accession>A0A7U3ZL82</accession>
<dbReference type="KEGG" id="rsi:Runsl_2848"/>
<dbReference type="AlphaFoldDB" id="A0A7U3ZL82"/>
<proteinExistence type="predicted"/>
<keyword evidence="2" id="KW-1185">Reference proteome</keyword>
<dbReference type="Proteomes" id="UP000000493">
    <property type="component" value="Chromosome"/>
</dbReference>
<evidence type="ECO:0000313" key="1">
    <source>
        <dbReference type="EMBL" id="AEI49236.1"/>
    </source>
</evidence>
<evidence type="ECO:0000313" key="2">
    <source>
        <dbReference type="Proteomes" id="UP000000493"/>
    </source>
</evidence>
<reference evidence="1 2" key="2">
    <citation type="journal article" date="2012" name="Stand. Genomic Sci.">
        <title>Complete genome sequence of the aquatic bacterium Runella slithyformis type strain (LSU 4(T)).</title>
        <authorList>
            <person name="Copeland A."/>
            <person name="Zhang X."/>
            <person name="Misra M."/>
            <person name="Lapidus A."/>
            <person name="Nolan M."/>
            <person name="Lucas S."/>
            <person name="Deshpande S."/>
            <person name="Cheng J.F."/>
            <person name="Tapia R."/>
            <person name="Goodwin L.A."/>
            <person name="Pitluck S."/>
            <person name="Liolios K."/>
            <person name="Pagani I."/>
            <person name="Ivanova N."/>
            <person name="Mikhailova N."/>
            <person name="Pati A."/>
            <person name="Chen A."/>
            <person name="Palaniappan K."/>
            <person name="Land M."/>
            <person name="Hauser L."/>
            <person name="Pan C."/>
            <person name="Jeffries C.D."/>
            <person name="Detter J.C."/>
            <person name="Brambilla E.M."/>
            <person name="Rohde M."/>
            <person name="Djao O.D."/>
            <person name="Goker M."/>
            <person name="Sikorski J."/>
            <person name="Tindall B.J."/>
            <person name="Woyke T."/>
            <person name="Bristow J."/>
            <person name="Eisen J.A."/>
            <person name="Markowitz V."/>
            <person name="Hugenholtz P."/>
            <person name="Kyrpides N.C."/>
            <person name="Klenk H.P."/>
            <person name="Mavromatis K."/>
        </authorList>
    </citation>
    <scope>NUCLEOTIDE SEQUENCE [LARGE SCALE GENOMIC DNA]</scope>
    <source>
        <strain evidence="2">ATCC 29530 / DSM 19594 / LMG 11500 / NCIMB 11436 / LSU 4</strain>
    </source>
</reference>
<protein>
    <submittedName>
        <fullName evidence="1">Uncharacterized protein</fullName>
    </submittedName>
</protein>
<name>A0A7U3ZL82_RUNSL</name>
<organism evidence="1 2">
    <name type="scientific">Runella slithyformis (strain ATCC 29530 / DSM 19594 / LMG 11500 / NCIMB 11436 / LSU 4)</name>
    <dbReference type="NCBI Taxonomy" id="761193"/>
    <lineage>
        <taxon>Bacteria</taxon>
        <taxon>Pseudomonadati</taxon>
        <taxon>Bacteroidota</taxon>
        <taxon>Cytophagia</taxon>
        <taxon>Cytophagales</taxon>
        <taxon>Spirosomataceae</taxon>
        <taxon>Runella</taxon>
    </lineage>
</organism>
<reference evidence="2" key="1">
    <citation type="submission" date="2011-06" db="EMBL/GenBank/DDBJ databases">
        <title>The complete genome of chromosome of Runella slithyformis DSM 19594.</title>
        <authorList>
            <consortium name="US DOE Joint Genome Institute (JGI-PGF)"/>
            <person name="Lucas S."/>
            <person name="Han J."/>
            <person name="Lapidus A."/>
            <person name="Bruce D."/>
            <person name="Goodwin L."/>
            <person name="Pitluck S."/>
            <person name="Peters L."/>
            <person name="Kyrpides N."/>
            <person name="Mavromatis K."/>
            <person name="Ivanova N."/>
            <person name="Ovchinnikova G."/>
            <person name="Zhang X."/>
            <person name="Misra M."/>
            <person name="Detter J.C."/>
            <person name="Tapia R."/>
            <person name="Han C."/>
            <person name="Land M."/>
            <person name="Hauser L."/>
            <person name="Markowitz V."/>
            <person name="Cheng J.-F."/>
            <person name="Hugenholtz P."/>
            <person name="Woyke T."/>
            <person name="Wu D."/>
            <person name="Tindall B."/>
            <person name="Faehrich R."/>
            <person name="Brambilla E."/>
            <person name="Klenk H.-P."/>
            <person name="Eisen J.A."/>
        </authorList>
    </citation>
    <scope>NUCLEOTIDE SEQUENCE [LARGE SCALE GENOMIC DNA]</scope>
    <source>
        <strain evidence="2">ATCC 29530 / DSM 19594 / LMG 11500 / NCIMB 11436 / LSU 4</strain>
    </source>
</reference>
<sequence>MILIFCWKTTWILLLDNFSNVVYEIYLKHRLTWFLKNLLTQLFFTEQVKTSYVSENKHKDLLPLLVILESIGKVQIYTKGFSDASVFFWADEQIRFNATLLLLANIAVG</sequence>